<evidence type="ECO:0000313" key="3">
    <source>
        <dbReference type="EMBL" id="QHN40075.1"/>
    </source>
</evidence>
<dbReference type="EMBL" id="CP045810">
    <property type="protein sequence ID" value="QHN40075.1"/>
    <property type="molecule type" value="Genomic_DNA"/>
</dbReference>
<organism evidence="3">
    <name type="scientific">Gordonia amarae</name>
    <dbReference type="NCBI Taxonomy" id="36821"/>
    <lineage>
        <taxon>Bacteria</taxon>
        <taxon>Bacillati</taxon>
        <taxon>Actinomycetota</taxon>
        <taxon>Actinomycetes</taxon>
        <taxon>Mycobacteriales</taxon>
        <taxon>Gordoniaceae</taxon>
        <taxon>Gordonia</taxon>
    </lineage>
</organism>
<dbReference type="AlphaFoldDB" id="A0A857LRD1"/>
<feature type="region of interest" description="Disordered" evidence="1">
    <location>
        <begin position="1"/>
        <end position="46"/>
    </location>
</feature>
<proteinExistence type="predicted"/>
<dbReference type="InterPro" id="IPR003870">
    <property type="entry name" value="DUF222"/>
</dbReference>
<evidence type="ECO:0000259" key="2">
    <source>
        <dbReference type="Pfam" id="PF02720"/>
    </source>
</evidence>
<gene>
    <name evidence="3" type="ORF">GII30_13785</name>
</gene>
<feature type="region of interest" description="Disordered" evidence="1">
    <location>
        <begin position="411"/>
        <end position="449"/>
    </location>
</feature>
<evidence type="ECO:0000256" key="1">
    <source>
        <dbReference type="SAM" id="MobiDB-lite"/>
    </source>
</evidence>
<sequence length="622" mass="68518">MTEPHSTAPAGDSRGDDHWKTLSRSMGDALGSVEDRDESGAVRESGPARVEQLMTALSSVRAVESFTAWAQYEVIAALHAELVTTQPADHRLLDAHAQLGARIAMTGALTQTMGERLVDEAVALRDRIPRVALCLRDGLITKTHVTTVVSRTDLVDGTEHAEAVDTEIAATLRRRPGAWSRGRLRDMCDRIVFRRDPDSVRRRRQQAHEDRGVWLDTDREHGMAALGASMSAENARIAFESVKALADCACKADPRRVAARRSDALFALLTGQRFACECGSADCPAVVPDARVLPDLQARIVIHVVCDESTLDGTADNPGFMDGYGVIGADHAREIAAQSHTRVRPLVSTARESVSGDSTDPQRTDRRQFTPRAAAGGASIGTTPEVVRADSAGSPDFEARRLRASQFNQQMHAPSEIPEPQLTRPGTPQPDESSDPRLPSHLPSDPYRPSRALDAFVRIRDGYCTVPGCETPAWSVDLDHVTEYDHQNPDRGGRTDPLGLNGKCRFHHLLKSFSNWVDDQYLDADGRIVSVWYTPEGIRIDGPPEDNTALFPGLKRVRFTPPATRAPQRVIDQPMRDRTRTAATHARRRHERELNRTDRAIGPGYRRAHHTVDFTDHGPPPF</sequence>
<protein>
    <submittedName>
        <fullName evidence="3">DUF222 domain-containing protein</fullName>
    </submittedName>
</protein>
<feature type="region of interest" description="Disordered" evidence="1">
    <location>
        <begin position="338"/>
        <end position="393"/>
    </location>
</feature>
<dbReference type="InterPro" id="IPR003615">
    <property type="entry name" value="HNH_nuc"/>
</dbReference>
<name>A0A857LRD1_9ACTN</name>
<dbReference type="CDD" id="cd00085">
    <property type="entry name" value="HNHc"/>
    <property type="match status" value="1"/>
</dbReference>
<reference evidence="3" key="1">
    <citation type="journal article" date="2021" name="Nat. Microbiol.">
        <title>Cocultivation of an ultrasmall environmental parasitic bacterium with lytic ability against bacteria associated with wastewater foams.</title>
        <authorList>
            <person name="Batinovic S."/>
            <person name="Rose J.J.A."/>
            <person name="Ratcliffe J."/>
            <person name="Seviour R.J."/>
            <person name="Petrovski S."/>
        </authorList>
    </citation>
    <scope>NUCLEOTIDE SEQUENCE</scope>
    <source>
        <strain evidence="3">CON44</strain>
    </source>
</reference>
<accession>A0A857LRD1</accession>
<feature type="domain" description="DUF222" evidence="2">
    <location>
        <begin position="76"/>
        <end position="343"/>
    </location>
</feature>
<dbReference type="Pfam" id="PF02720">
    <property type="entry name" value="DUF222"/>
    <property type="match status" value="1"/>
</dbReference>
<feature type="region of interest" description="Disordered" evidence="1">
    <location>
        <begin position="575"/>
        <end position="622"/>
    </location>
</feature>
<dbReference type="RefSeq" id="WP_213263136.1">
    <property type="nucleotide sequence ID" value="NZ_CP045804.1"/>
</dbReference>
<feature type="compositionally biased region" description="Polar residues" evidence="1">
    <location>
        <begin position="350"/>
        <end position="359"/>
    </location>
</feature>